<comment type="caution">
    <text evidence="1">The sequence shown here is derived from an EMBL/GenBank/DDBJ whole genome shotgun (WGS) entry which is preliminary data.</text>
</comment>
<evidence type="ECO:0000313" key="2">
    <source>
        <dbReference type="Proteomes" id="UP001222325"/>
    </source>
</evidence>
<dbReference type="EMBL" id="JARJCN010000049">
    <property type="protein sequence ID" value="KAJ7081620.1"/>
    <property type="molecule type" value="Genomic_DNA"/>
</dbReference>
<proteinExistence type="predicted"/>
<accession>A0AAD6TXE6</accession>
<gene>
    <name evidence="1" type="ORF">B0H15DRAFT_803610</name>
</gene>
<sequence length="165" mass="17842">MKPPSLQGSLATHTSLLALLCDRGCSDETPLLYTIPKLDGRPVATLGNPSISGANLNWSAGLKWTEELLSELNEPPLAGAIFQKYPQSSWAISRVGHFAACGITVEPRAGSNLLVRNLESGTAVPKLNYQPTYVRYRFPYEIPGDVTAGNPRKGNLSESYGLTRL</sequence>
<organism evidence="1 2">
    <name type="scientific">Mycena belliarum</name>
    <dbReference type="NCBI Taxonomy" id="1033014"/>
    <lineage>
        <taxon>Eukaryota</taxon>
        <taxon>Fungi</taxon>
        <taxon>Dikarya</taxon>
        <taxon>Basidiomycota</taxon>
        <taxon>Agaricomycotina</taxon>
        <taxon>Agaricomycetes</taxon>
        <taxon>Agaricomycetidae</taxon>
        <taxon>Agaricales</taxon>
        <taxon>Marasmiineae</taxon>
        <taxon>Mycenaceae</taxon>
        <taxon>Mycena</taxon>
    </lineage>
</organism>
<reference evidence="1" key="1">
    <citation type="submission" date="2023-03" db="EMBL/GenBank/DDBJ databases">
        <title>Massive genome expansion in bonnet fungi (Mycena s.s.) driven by repeated elements and novel gene families across ecological guilds.</title>
        <authorList>
            <consortium name="Lawrence Berkeley National Laboratory"/>
            <person name="Harder C.B."/>
            <person name="Miyauchi S."/>
            <person name="Viragh M."/>
            <person name="Kuo A."/>
            <person name="Thoen E."/>
            <person name="Andreopoulos B."/>
            <person name="Lu D."/>
            <person name="Skrede I."/>
            <person name="Drula E."/>
            <person name="Henrissat B."/>
            <person name="Morin E."/>
            <person name="Kohler A."/>
            <person name="Barry K."/>
            <person name="LaButti K."/>
            <person name="Morin E."/>
            <person name="Salamov A."/>
            <person name="Lipzen A."/>
            <person name="Mereny Z."/>
            <person name="Hegedus B."/>
            <person name="Baldrian P."/>
            <person name="Stursova M."/>
            <person name="Weitz H."/>
            <person name="Taylor A."/>
            <person name="Grigoriev I.V."/>
            <person name="Nagy L.G."/>
            <person name="Martin F."/>
            <person name="Kauserud H."/>
        </authorList>
    </citation>
    <scope>NUCLEOTIDE SEQUENCE</scope>
    <source>
        <strain evidence="1">CBHHK173m</strain>
    </source>
</reference>
<dbReference type="Proteomes" id="UP001222325">
    <property type="component" value="Unassembled WGS sequence"/>
</dbReference>
<evidence type="ECO:0000313" key="1">
    <source>
        <dbReference type="EMBL" id="KAJ7081620.1"/>
    </source>
</evidence>
<name>A0AAD6TXE6_9AGAR</name>
<keyword evidence="2" id="KW-1185">Reference proteome</keyword>
<protein>
    <submittedName>
        <fullName evidence="1">Uncharacterized protein</fullName>
    </submittedName>
</protein>
<dbReference type="AlphaFoldDB" id="A0AAD6TXE6"/>